<dbReference type="Gene3D" id="3.30.420.10">
    <property type="entry name" value="Ribonuclease H-like superfamily/Ribonuclease H"/>
    <property type="match status" value="1"/>
</dbReference>
<dbReference type="GO" id="GO:0003676">
    <property type="term" value="F:nucleic acid binding"/>
    <property type="evidence" value="ECO:0007669"/>
    <property type="project" value="InterPro"/>
</dbReference>
<dbReference type="InterPro" id="IPR036397">
    <property type="entry name" value="RNaseH_sf"/>
</dbReference>
<feature type="domain" description="RNase H type-1" evidence="1">
    <location>
        <begin position="2"/>
        <end position="86"/>
    </location>
</feature>
<reference evidence="2" key="1">
    <citation type="submission" date="2020-06" db="EMBL/GenBank/DDBJ databases">
        <authorList>
            <person name="Li T."/>
            <person name="Hu X."/>
            <person name="Zhang T."/>
            <person name="Song X."/>
            <person name="Zhang H."/>
            <person name="Dai N."/>
            <person name="Sheng W."/>
            <person name="Hou X."/>
            <person name="Wei L."/>
        </authorList>
    </citation>
    <scope>NUCLEOTIDE SEQUENCE</scope>
    <source>
        <strain evidence="2">KEN8</strain>
        <tissue evidence="2">Leaf</tissue>
    </source>
</reference>
<organism evidence="2">
    <name type="scientific">Sesamum calycinum</name>
    <dbReference type="NCBI Taxonomy" id="2727403"/>
    <lineage>
        <taxon>Eukaryota</taxon>
        <taxon>Viridiplantae</taxon>
        <taxon>Streptophyta</taxon>
        <taxon>Embryophyta</taxon>
        <taxon>Tracheophyta</taxon>
        <taxon>Spermatophyta</taxon>
        <taxon>Magnoliopsida</taxon>
        <taxon>eudicotyledons</taxon>
        <taxon>Gunneridae</taxon>
        <taxon>Pentapetalae</taxon>
        <taxon>asterids</taxon>
        <taxon>lamiids</taxon>
        <taxon>Lamiales</taxon>
        <taxon>Pedaliaceae</taxon>
        <taxon>Sesamum</taxon>
    </lineage>
</organism>
<dbReference type="CDD" id="cd06222">
    <property type="entry name" value="RNase_H_like"/>
    <property type="match status" value="1"/>
</dbReference>
<dbReference type="Pfam" id="PF13456">
    <property type="entry name" value="RVT_3"/>
    <property type="match status" value="1"/>
</dbReference>
<evidence type="ECO:0000259" key="1">
    <source>
        <dbReference type="Pfam" id="PF13456"/>
    </source>
</evidence>
<dbReference type="InterPro" id="IPR052929">
    <property type="entry name" value="RNase_H-like_EbsB-rel"/>
</dbReference>
<dbReference type="InterPro" id="IPR044730">
    <property type="entry name" value="RNase_H-like_dom_plant"/>
</dbReference>
<gene>
    <name evidence="2" type="ORF">Scaly_0273500</name>
</gene>
<dbReference type="AlphaFoldDB" id="A0AAW2SAI9"/>
<comment type="caution">
    <text evidence="2">The sequence shown here is derived from an EMBL/GenBank/DDBJ whole genome shotgun (WGS) entry which is preliminary data.</text>
</comment>
<name>A0AAW2SAI9_9LAMI</name>
<reference evidence="2" key="2">
    <citation type="journal article" date="2024" name="Plant">
        <title>Genomic evolution and insights into agronomic trait innovations of Sesamum species.</title>
        <authorList>
            <person name="Miao H."/>
            <person name="Wang L."/>
            <person name="Qu L."/>
            <person name="Liu H."/>
            <person name="Sun Y."/>
            <person name="Le M."/>
            <person name="Wang Q."/>
            <person name="Wei S."/>
            <person name="Zheng Y."/>
            <person name="Lin W."/>
            <person name="Duan Y."/>
            <person name="Cao H."/>
            <person name="Xiong S."/>
            <person name="Wang X."/>
            <person name="Wei L."/>
            <person name="Li C."/>
            <person name="Ma Q."/>
            <person name="Ju M."/>
            <person name="Zhao R."/>
            <person name="Li G."/>
            <person name="Mu C."/>
            <person name="Tian Q."/>
            <person name="Mei H."/>
            <person name="Zhang T."/>
            <person name="Gao T."/>
            <person name="Zhang H."/>
        </authorList>
    </citation>
    <scope>NUCLEOTIDE SEQUENCE</scope>
    <source>
        <strain evidence="2">KEN8</strain>
    </source>
</reference>
<dbReference type="PANTHER" id="PTHR47074:SF11">
    <property type="entry name" value="REVERSE TRANSCRIPTASE-LIKE PROTEIN"/>
    <property type="match status" value="1"/>
</dbReference>
<proteinExistence type="predicted"/>
<accession>A0AAW2SAI9</accession>
<protein>
    <recommendedName>
        <fullName evidence="1">RNase H type-1 domain-containing protein</fullName>
    </recommendedName>
</protein>
<sequence length="109" mass="12032">MEPETVEALAAREAVSLARRMGWRKIIVEGDCANLHLKLSSSQEDCSAIGTIVRDIKFLATDFEVCVFALVRRTGNRVVHSLARNATTIEWGSYLSPSSLILLLSNIDL</sequence>
<dbReference type="PANTHER" id="PTHR47074">
    <property type="entry name" value="BNAC02G40300D PROTEIN"/>
    <property type="match status" value="1"/>
</dbReference>
<dbReference type="EMBL" id="JACGWM010000002">
    <property type="protein sequence ID" value="KAL0389164.1"/>
    <property type="molecule type" value="Genomic_DNA"/>
</dbReference>
<dbReference type="InterPro" id="IPR002156">
    <property type="entry name" value="RNaseH_domain"/>
</dbReference>
<evidence type="ECO:0000313" key="2">
    <source>
        <dbReference type="EMBL" id="KAL0389164.1"/>
    </source>
</evidence>
<dbReference type="GO" id="GO:0004523">
    <property type="term" value="F:RNA-DNA hybrid ribonuclease activity"/>
    <property type="evidence" value="ECO:0007669"/>
    <property type="project" value="InterPro"/>
</dbReference>